<dbReference type="GO" id="GO:0005763">
    <property type="term" value="C:mitochondrial small ribosomal subunit"/>
    <property type="evidence" value="ECO:0007669"/>
    <property type="project" value="TreeGrafter"/>
</dbReference>
<dbReference type="PANTHER" id="PTHR41237:SF1">
    <property type="entry name" value="SMALL RIBOSOMAL SUBUNIT PROTEIN BS21M"/>
    <property type="match status" value="1"/>
</dbReference>
<dbReference type="InterPro" id="IPR052837">
    <property type="entry name" value="Mitoribosomal_bS21"/>
</dbReference>
<comment type="caution">
    <text evidence="5">The sequence shown here is derived from an EMBL/GenBank/DDBJ whole genome shotgun (WGS) entry which is preliminary data.</text>
</comment>
<gene>
    <name evidence="5" type="ORF">RCO7_07648</name>
</gene>
<evidence type="ECO:0008006" key="7">
    <source>
        <dbReference type="Google" id="ProtNLM"/>
    </source>
</evidence>
<dbReference type="AlphaFoldDB" id="A0A1E1KZE9"/>
<name>A0A1E1KZE9_9HELO</name>
<protein>
    <recommendedName>
        <fullName evidence="7">Ribosomal protein S21</fullName>
    </recommendedName>
</protein>
<dbReference type="Proteomes" id="UP000178129">
    <property type="component" value="Unassembled WGS sequence"/>
</dbReference>
<evidence type="ECO:0000313" key="5">
    <source>
        <dbReference type="EMBL" id="CZT03623.1"/>
    </source>
</evidence>
<evidence type="ECO:0000256" key="2">
    <source>
        <dbReference type="ARBA" id="ARBA00022980"/>
    </source>
</evidence>
<dbReference type="PANTHER" id="PTHR41237">
    <property type="entry name" value="37S RIBOSOMAL PROTEIN MRP21, MITOCHONDRIAL"/>
    <property type="match status" value="1"/>
</dbReference>
<feature type="compositionally biased region" description="Low complexity" evidence="4">
    <location>
        <begin position="55"/>
        <end position="74"/>
    </location>
</feature>
<dbReference type="InParanoid" id="A0A1E1KZE9"/>
<proteinExistence type="inferred from homology"/>
<dbReference type="Pfam" id="PF01165">
    <property type="entry name" value="Ribosomal_S21"/>
    <property type="match status" value="1"/>
</dbReference>
<keyword evidence="6" id="KW-1185">Reference proteome</keyword>
<sequence length="256" mass="28572">MEIRRVADALLRSQTSHLAAFLSPATTGRLGQKTCSNRQIQRSFTSSVQRSALRPSATTTSTPPPSVEASTPSSDRSDNQPAMQGEAKSPGWTARPRPSNYGTPTLTPEKERALNGGTSAGDLMATLNLKKRDNSRMQVNRMKDVGSFSNRIGGSFADAMAAETGVFKAARKPILLNPSTGRSVSVTSQIDVAKSFRLMEMRCARNRIKRDSMTQRYHERGGMKRKRLRRERWRKRFLEGFKATIVRVKQLKRQGW</sequence>
<reference evidence="6" key="1">
    <citation type="submission" date="2016-03" db="EMBL/GenBank/DDBJ databases">
        <authorList>
            <person name="Ploux O."/>
        </authorList>
    </citation>
    <scope>NUCLEOTIDE SEQUENCE [LARGE SCALE GENOMIC DNA]</scope>
    <source>
        <strain evidence="6">UK7</strain>
    </source>
</reference>
<keyword evidence="3" id="KW-0687">Ribonucleoprotein</keyword>
<dbReference type="EMBL" id="FJUW01000029">
    <property type="protein sequence ID" value="CZT03623.1"/>
    <property type="molecule type" value="Genomic_DNA"/>
</dbReference>
<organism evidence="5 6">
    <name type="scientific">Rhynchosporium graminicola</name>
    <dbReference type="NCBI Taxonomy" id="2792576"/>
    <lineage>
        <taxon>Eukaryota</taxon>
        <taxon>Fungi</taxon>
        <taxon>Dikarya</taxon>
        <taxon>Ascomycota</taxon>
        <taxon>Pezizomycotina</taxon>
        <taxon>Leotiomycetes</taxon>
        <taxon>Helotiales</taxon>
        <taxon>Ploettnerulaceae</taxon>
        <taxon>Rhynchosporium</taxon>
    </lineage>
</organism>
<dbReference type="GO" id="GO:0003735">
    <property type="term" value="F:structural constituent of ribosome"/>
    <property type="evidence" value="ECO:0007669"/>
    <property type="project" value="InterPro"/>
</dbReference>
<evidence type="ECO:0000256" key="1">
    <source>
        <dbReference type="ARBA" id="ARBA00006640"/>
    </source>
</evidence>
<dbReference type="GO" id="GO:0070124">
    <property type="term" value="P:mitochondrial translational initiation"/>
    <property type="evidence" value="ECO:0007669"/>
    <property type="project" value="TreeGrafter"/>
</dbReference>
<accession>A0A1E1KZE9</accession>
<dbReference type="STRING" id="914237.A0A1E1KZE9"/>
<evidence type="ECO:0000256" key="4">
    <source>
        <dbReference type="SAM" id="MobiDB-lite"/>
    </source>
</evidence>
<feature type="region of interest" description="Disordered" evidence="4">
    <location>
        <begin position="43"/>
        <end position="123"/>
    </location>
</feature>
<evidence type="ECO:0000256" key="3">
    <source>
        <dbReference type="ARBA" id="ARBA00023274"/>
    </source>
</evidence>
<comment type="similarity">
    <text evidence="1">Belongs to the bacterial ribosomal protein bS21 family.</text>
</comment>
<dbReference type="InterPro" id="IPR001911">
    <property type="entry name" value="Ribosomal_bS21"/>
</dbReference>
<evidence type="ECO:0000313" key="6">
    <source>
        <dbReference type="Proteomes" id="UP000178129"/>
    </source>
</evidence>
<keyword evidence="2" id="KW-0689">Ribosomal protein</keyword>